<evidence type="ECO:0000313" key="1">
    <source>
        <dbReference type="EMBL" id="SHN24415.1"/>
    </source>
</evidence>
<evidence type="ECO:0000313" key="2">
    <source>
        <dbReference type="Proteomes" id="UP000184440"/>
    </source>
</evidence>
<dbReference type="Proteomes" id="UP000184440">
    <property type="component" value="Unassembled WGS sequence"/>
</dbReference>
<keyword evidence="2" id="KW-1185">Reference proteome</keyword>
<dbReference type="EMBL" id="FRCS01000004">
    <property type="protein sequence ID" value="SHN24415.1"/>
    <property type="molecule type" value="Genomic_DNA"/>
</dbReference>
<dbReference type="STRING" id="134849.SAMN05443668_10463"/>
<dbReference type="AlphaFoldDB" id="A0A1M7Q2Y4"/>
<gene>
    <name evidence="1" type="ORF">SAMN05443668_10463</name>
</gene>
<reference evidence="1 2" key="1">
    <citation type="submission" date="2016-11" db="EMBL/GenBank/DDBJ databases">
        <authorList>
            <person name="Jaros S."/>
            <person name="Januszkiewicz K."/>
            <person name="Wedrychowicz H."/>
        </authorList>
    </citation>
    <scope>NUCLEOTIDE SEQUENCE [LARGE SCALE GENOMIC DNA]</scope>
    <source>
        <strain evidence="1 2">DSM 46144</strain>
    </source>
</reference>
<name>A0A1M7Q2Y4_9ACTN</name>
<sequence>MLVTTEPGLETDEPCDVLHEEVPYVQGWMGANEALTALRKALEACGLKGCLPYARADVTVAGVGVVELGRITPETAGRLAALLARAYRADDDADGESRAA</sequence>
<organism evidence="1 2">
    <name type="scientific">Cryptosporangium aurantiacum</name>
    <dbReference type="NCBI Taxonomy" id="134849"/>
    <lineage>
        <taxon>Bacteria</taxon>
        <taxon>Bacillati</taxon>
        <taxon>Actinomycetota</taxon>
        <taxon>Actinomycetes</taxon>
        <taxon>Cryptosporangiales</taxon>
        <taxon>Cryptosporangiaceae</taxon>
        <taxon>Cryptosporangium</taxon>
    </lineage>
</organism>
<accession>A0A1M7Q2Y4</accession>
<proteinExistence type="predicted"/>
<protein>
    <submittedName>
        <fullName evidence="1">Uncharacterized protein</fullName>
    </submittedName>
</protein>